<dbReference type="EMBL" id="PDNB01000034">
    <property type="protein sequence ID" value="PGH14506.1"/>
    <property type="molecule type" value="Genomic_DNA"/>
</dbReference>
<evidence type="ECO:0000256" key="1">
    <source>
        <dbReference type="SAM" id="MobiDB-lite"/>
    </source>
</evidence>
<reference evidence="2 3" key="1">
    <citation type="submission" date="2017-10" db="EMBL/GenBank/DDBJ databases">
        <title>Comparative genomics in systemic dimorphic fungi from Ajellomycetaceae.</title>
        <authorList>
            <person name="Munoz J.F."/>
            <person name="Mcewen J.G."/>
            <person name="Clay O.K."/>
            <person name="Cuomo C.A."/>
        </authorList>
    </citation>
    <scope>NUCLEOTIDE SEQUENCE [LARGE SCALE GENOMIC DNA]</scope>
    <source>
        <strain evidence="2 3">UAMH5409</strain>
    </source>
</reference>
<sequence>MSVVEVGVEDGDVEEEEEEEEEETRKDTSKGAEQRQNNSPGRIRKGIGETKTPVTNPAKTLVQDRLDYAKTAKSRVSTSTVYELEGWERDVSEEEGFSRLSSIRIIK</sequence>
<protein>
    <submittedName>
        <fullName evidence="2">Uncharacterized protein</fullName>
    </submittedName>
</protein>
<feature type="compositionally biased region" description="Acidic residues" evidence="1">
    <location>
        <begin position="7"/>
        <end position="22"/>
    </location>
</feature>
<evidence type="ECO:0000313" key="3">
    <source>
        <dbReference type="Proteomes" id="UP000223968"/>
    </source>
</evidence>
<gene>
    <name evidence="2" type="ORF">AJ79_02999</name>
</gene>
<organism evidence="2 3">
    <name type="scientific">Helicocarpus griseus UAMH5409</name>
    <dbReference type="NCBI Taxonomy" id="1447875"/>
    <lineage>
        <taxon>Eukaryota</taxon>
        <taxon>Fungi</taxon>
        <taxon>Dikarya</taxon>
        <taxon>Ascomycota</taxon>
        <taxon>Pezizomycotina</taxon>
        <taxon>Eurotiomycetes</taxon>
        <taxon>Eurotiomycetidae</taxon>
        <taxon>Onygenales</taxon>
        <taxon>Ajellomycetaceae</taxon>
        <taxon>Helicocarpus</taxon>
    </lineage>
</organism>
<feature type="compositionally biased region" description="Basic and acidic residues" evidence="1">
    <location>
        <begin position="23"/>
        <end position="33"/>
    </location>
</feature>
<evidence type="ECO:0000313" key="2">
    <source>
        <dbReference type="EMBL" id="PGH14506.1"/>
    </source>
</evidence>
<name>A0A2B7XZ69_9EURO</name>
<dbReference type="Proteomes" id="UP000223968">
    <property type="component" value="Unassembled WGS sequence"/>
</dbReference>
<proteinExistence type="predicted"/>
<comment type="caution">
    <text evidence="2">The sequence shown here is derived from an EMBL/GenBank/DDBJ whole genome shotgun (WGS) entry which is preliminary data.</text>
</comment>
<dbReference type="AlphaFoldDB" id="A0A2B7XZ69"/>
<feature type="region of interest" description="Disordered" evidence="1">
    <location>
        <begin position="1"/>
        <end position="58"/>
    </location>
</feature>
<keyword evidence="3" id="KW-1185">Reference proteome</keyword>
<accession>A0A2B7XZ69</accession>